<dbReference type="PROSITE" id="PS00375">
    <property type="entry name" value="UDPGT"/>
    <property type="match status" value="1"/>
</dbReference>
<dbReference type="GO" id="GO:0080043">
    <property type="term" value="F:quercetin 3-O-glucosyltransferase activity"/>
    <property type="evidence" value="ECO:0007669"/>
    <property type="project" value="TreeGrafter"/>
</dbReference>
<dbReference type="Proteomes" id="UP000327013">
    <property type="component" value="Chromosome 2"/>
</dbReference>
<dbReference type="EMBL" id="CM017322">
    <property type="protein sequence ID" value="KAE8008038.1"/>
    <property type="molecule type" value="Genomic_DNA"/>
</dbReference>
<dbReference type="PANTHER" id="PTHR11926:SF986">
    <property type="entry name" value="UDP-GLYCOSYLTRANSFERASE 84A1"/>
    <property type="match status" value="1"/>
</dbReference>
<dbReference type="AlphaFoldDB" id="A0A5N6QNG8"/>
<dbReference type="FunFam" id="3.40.50.2000:FF:000101">
    <property type="entry name" value="Glycosyltransferase"/>
    <property type="match status" value="1"/>
</dbReference>
<dbReference type="PANTHER" id="PTHR11926">
    <property type="entry name" value="GLUCOSYL/GLUCURONOSYL TRANSFERASES"/>
    <property type="match status" value="1"/>
</dbReference>
<evidence type="ECO:0000256" key="3">
    <source>
        <dbReference type="ARBA" id="ARBA00022679"/>
    </source>
</evidence>
<dbReference type="InterPro" id="IPR035595">
    <property type="entry name" value="UDP_glycos_trans_CS"/>
</dbReference>
<dbReference type="FunFam" id="3.40.50.2000:FF:000019">
    <property type="entry name" value="Glycosyltransferase"/>
    <property type="match status" value="1"/>
</dbReference>
<dbReference type="Gene3D" id="3.40.50.2000">
    <property type="entry name" value="Glycogen Phosphorylase B"/>
    <property type="match status" value="2"/>
</dbReference>
<keyword evidence="3 4" id="KW-0808">Transferase</keyword>
<proteinExistence type="inferred from homology"/>
<evidence type="ECO:0000313" key="6">
    <source>
        <dbReference type="EMBL" id="KAE8008038.1"/>
    </source>
</evidence>
<sequence>MATEAPTHVLLVSFPAQGNINPLLRLGKRLAAQGMLVTFSTTEAIGKDMRKANDITDQATPVGDGFIRFDFFEDGWEEEDPRRKDLDEYLPQLELAGKNALHRIIKKHSHENRPVSCLINNPFDPWVCDVATELGIPNAVLWVQSCAVFSAYYHYYYNLVPFPSETETKIDVQLPCMPLLKYDEVPDFLHPSSPFHSLRRLILRQFKNLSKPFCILMDTFQQLEPEIIDYMSTLCIIKPVGPLFINPKALNTSIRGDFLKADDCVEWLNSKPPASVVYISFGSTANIRQAQADELAYGLLNSGTSFLWVMKPPHKDAPFKLHVLPDGFMEKVGNRGKVIQWSLQEEVLAHPSVACFITHCGWNSSVEALTLGMPVVTFPQWGDQVTNAKFLVDVFGVGVRLSRGQAESRLILRDEVEKCLLEATLGPKAMEMKQRALKWKAAAAEAVAKSGSSDQNIKAFADEIRKRCATVTSKATTK</sequence>
<dbReference type="Pfam" id="PF00201">
    <property type="entry name" value="UDPGT"/>
    <property type="match status" value="1"/>
</dbReference>
<evidence type="ECO:0000256" key="5">
    <source>
        <dbReference type="RuleBase" id="RU362057"/>
    </source>
</evidence>
<keyword evidence="2 4" id="KW-0328">Glycosyltransferase</keyword>
<name>A0A5N6QNG8_9ROSI</name>
<dbReference type="OrthoDB" id="5835829at2759"/>
<evidence type="ECO:0000256" key="1">
    <source>
        <dbReference type="ARBA" id="ARBA00009995"/>
    </source>
</evidence>
<keyword evidence="7" id="KW-1185">Reference proteome</keyword>
<comment type="similarity">
    <text evidence="1 4">Belongs to the UDP-glycosyltransferase family.</text>
</comment>
<protein>
    <recommendedName>
        <fullName evidence="5">Glycosyltransferase</fullName>
        <ecNumber evidence="5">2.4.1.-</ecNumber>
    </recommendedName>
</protein>
<dbReference type="EC" id="2.4.1.-" evidence="5"/>
<gene>
    <name evidence="6" type="ORF">FH972_004587</name>
</gene>
<evidence type="ECO:0000256" key="2">
    <source>
        <dbReference type="ARBA" id="ARBA00022676"/>
    </source>
</evidence>
<dbReference type="GO" id="GO:0080044">
    <property type="term" value="F:quercetin 7-O-glucosyltransferase activity"/>
    <property type="evidence" value="ECO:0007669"/>
    <property type="project" value="TreeGrafter"/>
</dbReference>
<dbReference type="SUPFAM" id="SSF53756">
    <property type="entry name" value="UDP-Glycosyltransferase/glycogen phosphorylase"/>
    <property type="match status" value="1"/>
</dbReference>
<evidence type="ECO:0000256" key="4">
    <source>
        <dbReference type="RuleBase" id="RU003718"/>
    </source>
</evidence>
<dbReference type="CDD" id="cd03784">
    <property type="entry name" value="GT1_Gtf-like"/>
    <property type="match status" value="1"/>
</dbReference>
<dbReference type="InterPro" id="IPR002213">
    <property type="entry name" value="UDP_glucos_trans"/>
</dbReference>
<evidence type="ECO:0000313" key="7">
    <source>
        <dbReference type="Proteomes" id="UP000327013"/>
    </source>
</evidence>
<accession>A0A5N6QNG8</accession>
<reference evidence="6 7" key="1">
    <citation type="submission" date="2019-06" db="EMBL/GenBank/DDBJ databases">
        <title>A chromosomal-level reference genome of Carpinus fangiana (Coryloideae, Betulaceae).</title>
        <authorList>
            <person name="Yang X."/>
            <person name="Wang Z."/>
            <person name="Zhang L."/>
            <person name="Hao G."/>
            <person name="Liu J."/>
            <person name="Yang Y."/>
        </authorList>
    </citation>
    <scope>NUCLEOTIDE SEQUENCE [LARGE SCALE GENOMIC DNA]</scope>
    <source>
        <strain evidence="6">Cfa_2016G</strain>
        <tissue evidence="6">Leaf</tissue>
    </source>
</reference>
<organism evidence="6 7">
    <name type="scientific">Carpinus fangiana</name>
    <dbReference type="NCBI Taxonomy" id="176857"/>
    <lineage>
        <taxon>Eukaryota</taxon>
        <taxon>Viridiplantae</taxon>
        <taxon>Streptophyta</taxon>
        <taxon>Embryophyta</taxon>
        <taxon>Tracheophyta</taxon>
        <taxon>Spermatophyta</taxon>
        <taxon>Magnoliopsida</taxon>
        <taxon>eudicotyledons</taxon>
        <taxon>Gunneridae</taxon>
        <taxon>Pentapetalae</taxon>
        <taxon>rosids</taxon>
        <taxon>fabids</taxon>
        <taxon>Fagales</taxon>
        <taxon>Betulaceae</taxon>
        <taxon>Carpinus</taxon>
    </lineage>
</organism>